<dbReference type="EMBL" id="PYHR01000002">
    <property type="protein sequence ID" value="PWD52217.1"/>
    <property type="molecule type" value="Genomic_DNA"/>
</dbReference>
<gene>
    <name evidence="1" type="ORF">C8046_17780</name>
</gene>
<dbReference type="NCBIfam" id="NF003814">
    <property type="entry name" value="PRK05406.1-3"/>
    <property type="match status" value="1"/>
</dbReference>
<dbReference type="Proteomes" id="UP000245166">
    <property type="component" value="Unassembled WGS sequence"/>
</dbReference>
<accession>A0A2U1ZZ05</accession>
<dbReference type="OrthoDB" id="9773478at2"/>
<comment type="caution">
    <text evidence="1">The sequence shown here is derived from an EMBL/GenBank/DDBJ whole genome shotgun (WGS) entry which is preliminary data.</text>
</comment>
<name>A0A2U1ZZ05_9MICO</name>
<organism evidence="1 2">
    <name type="scientific">Serinibacter arcticus</name>
    <dbReference type="NCBI Taxonomy" id="1655435"/>
    <lineage>
        <taxon>Bacteria</taxon>
        <taxon>Bacillati</taxon>
        <taxon>Actinomycetota</taxon>
        <taxon>Actinomycetes</taxon>
        <taxon>Micrococcales</taxon>
        <taxon>Beutenbergiaceae</taxon>
        <taxon>Serinibacter</taxon>
    </lineage>
</organism>
<dbReference type="AlphaFoldDB" id="A0A2U1ZZ05"/>
<keyword evidence="2" id="KW-1185">Reference proteome</keyword>
<dbReference type="PANTHER" id="PTHR30292:SF0">
    <property type="entry name" value="5-OXOPROLINASE SUBUNIT A"/>
    <property type="match status" value="1"/>
</dbReference>
<dbReference type="InterPro" id="IPR011330">
    <property type="entry name" value="Glyco_hydro/deAcase_b/a-brl"/>
</dbReference>
<dbReference type="SUPFAM" id="SSF88713">
    <property type="entry name" value="Glycoside hydrolase/deacetylase"/>
    <property type="match status" value="1"/>
</dbReference>
<proteinExistence type="predicted"/>
<dbReference type="Gene3D" id="3.20.20.370">
    <property type="entry name" value="Glycoside hydrolase/deacetylase"/>
    <property type="match status" value="1"/>
</dbReference>
<dbReference type="GO" id="GO:0005975">
    <property type="term" value="P:carbohydrate metabolic process"/>
    <property type="evidence" value="ECO:0007669"/>
    <property type="project" value="InterPro"/>
</dbReference>
<sequence length="249" mass="24899">MGSAVARAVETNADLAIDLNADLGEGAGDDAAILDVVTSASIACGGHRGDAASMREAVALAHARGVVVGAHPSYVDVEGFGRRRLDVPADVLLAQLLAQVRALAAAAGAVGSSVRFLKAHGALYNAAMVDDGVAAVVLDAAEQALPAPLPVLGLPGSVLERSARERGVDFVAEAFADRASAPDGTLLARSEPGAVLTDPVEVAARAPGLAARARTVCVHGDSPSALVLARAARAGLEAGGLVVRAFLRA</sequence>
<evidence type="ECO:0000313" key="1">
    <source>
        <dbReference type="EMBL" id="PWD52217.1"/>
    </source>
</evidence>
<dbReference type="InterPro" id="IPR005501">
    <property type="entry name" value="LamB/YcsF/PxpA-like"/>
</dbReference>
<protein>
    <submittedName>
        <fullName evidence="1">LamB/YcsF family protein</fullName>
    </submittedName>
</protein>
<dbReference type="Pfam" id="PF03746">
    <property type="entry name" value="LamB_YcsF"/>
    <property type="match status" value="1"/>
</dbReference>
<reference evidence="1 2" key="1">
    <citation type="submission" date="2018-03" db="EMBL/GenBank/DDBJ databases">
        <title>Genome assembly of novel Miniimonas species PCH200.</title>
        <authorList>
            <person name="Thakur V."/>
            <person name="Kumar V."/>
            <person name="Singh D."/>
        </authorList>
    </citation>
    <scope>NUCLEOTIDE SEQUENCE [LARGE SCALE GENOMIC DNA]</scope>
    <source>
        <strain evidence="1 2">PCH200</strain>
    </source>
</reference>
<dbReference type="PANTHER" id="PTHR30292">
    <property type="entry name" value="UNCHARACTERIZED PROTEIN YBGL-RELATED"/>
    <property type="match status" value="1"/>
</dbReference>
<evidence type="ECO:0000313" key="2">
    <source>
        <dbReference type="Proteomes" id="UP000245166"/>
    </source>
</evidence>